<organism evidence="2 3">
    <name type="scientific">Mesorhizobium huakuii</name>
    <dbReference type="NCBI Taxonomy" id="28104"/>
    <lineage>
        <taxon>Bacteria</taxon>
        <taxon>Pseudomonadati</taxon>
        <taxon>Pseudomonadota</taxon>
        <taxon>Alphaproteobacteria</taxon>
        <taxon>Hyphomicrobiales</taxon>
        <taxon>Phyllobacteriaceae</taxon>
        <taxon>Mesorhizobium</taxon>
    </lineage>
</organism>
<feature type="transmembrane region" description="Helical" evidence="1">
    <location>
        <begin position="95"/>
        <end position="114"/>
    </location>
</feature>
<proteinExistence type="predicted"/>
<feature type="transmembrane region" description="Helical" evidence="1">
    <location>
        <begin position="126"/>
        <end position="146"/>
    </location>
</feature>
<dbReference type="Proteomes" id="UP000515465">
    <property type="component" value="Chromosome"/>
</dbReference>
<feature type="transmembrane region" description="Helical" evidence="1">
    <location>
        <begin position="56"/>
        <end position="83"/>
    </location>
</feature>
<dbReference type="AlphaFoldDB" id="A0A7G6T3Y4"/>
<accession>A0A7G6T3Y4</accession>
<feature type="transmembrane region" description="Helical" evidence="1">
    <location>
        <begin position="12"/>
        <end position="36"/>
    </location>
</feature>
<reference evidence="3" key="1">
    <citation type="journal article" date="2020" name="Mol. Plant Microbe">
        <title>Rhizobial microsymbionts of the narrowly endemic Oxytropis species growing in Kamchatka are characterized by significant genetic diversity and possess a set of genes that are associated with T3SS and T6SS secretion systems and can affect the development of symbiosis.</title>
        <authorList>
            <person name="Safronova V."/>
            <person name="Guro P."/>
            <person name="Sazanova A."/>
            <person name="Kuznetsova I."/>
            <person name="Belimov A."/>
            <person name="Yakubov V."/>
            <person name="Chirak E."/>
            <person name="Afonin A."/>
            <person name="Gogolev Y."/>
            <person name="Andronov E."/>
            <person name="Tikhonovich I."/>
        </authorList>
    </citation>
    <scope>NUCLEOTIDE SEQUENCE [LARGE SCALE GENOMIC DNA]</scope>
    <source>
        <strain evidence="3">583</strain>
    </source>
</reference>
<name>A0A7G6T3Y4_9HYPH</name>
<keyword evidence="1" id="KW-1133">Transmembrane helix</keyword>
<dbReference type="EMBL" id="CP050296">
    <property type="protein sequence ID" value="QND61466.1"/>
    <property type="molecule type" value="Genomic_DNA"/>
</dbReference>
<sequence length="161" mass="17364">MGMATAKYVMKRILMMLAGYLVAVLVGLVAVVAIYAALSSLPNAPAYFDIMGVSPIAALLVPPLGMFVYFLTIIVTGLQTLIFALIAEFFSLRNFLLHMFFGAAAAAGGFFLIWPVPAEDMDPERWADIGIIAAAGLVAGLIYWLIAGREAGFRRPLSQQF</sequence>
<keyword evidence="1" id="KW-0472">Membrane</keyword>
<keyword evidence="1" id="KW-0812">Transmembrane</keyword>
<evidence type="ECO:0000256" key="1">
    <source>
        <dbReference type="SAM" id="Phobius"/>
    </source>
</evidence>
<dbReference type="RefSeq" id="WP_183465273.1">
    <property type="nucleotide sequence ID" value="NZ_CP050296.1"/>
</dbReference>
<protein>
    <submittedName>
        <fullName evidence="2">Uncharacterized protein</fullName>
    </submittedName>
</protein>
<evidence type="ECO:0000313" key="2">
    <source>
        <dbReference type="EMBL" id="QND61466.1"/>
    </source>
</evidence>
<gene>
    <name evidence="2" type="ORF">HB778_30640</name>
</gene>
<evidence type="ECO:0000313" key="3">
    <source>
        <dbReference type="Proteomes" id="UP000515465"/>
    </source>
</evidence>